<reference evidence="9" key="2">
    <citation type="submission" date="2025-09" db="UniProtKB">
        <authorList>
            <consortium name="Ensembl"/>
        </authorList>
    </citation>
    <scope>IDENTIFICATION</scope>
</reference>
<evidence type="ECO:0000313" key="9">
    <source>
        <dbReference type="Ensembl" id="ENSOMEP00000008263.1"/>
    </source>
</evidence>
<dbReference type="GO" id="GO:0005634">
    <property type="term" value="C:nucleus"/>
    <property type="evidence" value="ECO:0007669"/>
    <property type="project" value="UniProtKB-SubCell"/>
</dbReference>
<dbReference type="OMA" id="WQYEDNN"/>
<evidence type="ECO:0000256" key="1">
    <source>
        <dbReference type="ARBA" id="ARBA00004123"/>
    </source>
</evidence>
<dbReference type="PROSITE" id="PS51059">
    <property type="entry name" value="PARP_CATALYTIC"/>
    <property type="match status" value="1"/>
</dbReference>
<proteinExistence type="inferred from homology"/>
<dbReference type="GO" id="GO:0003714">
    <property type="term" value="F:transcription corepressor activity"/>
    <property type="evidence" value="ECO:0007669"/>
    <property type="project" value="TreeGrafter"/>
</dbReference>
<dbReference type="Ensembl" id="ENSOMET00000002738.1">
    <property type="protein sequence ID" value="ENSOMEP00000008263.1"/>
    <property type="gene ID" value="ENSOMEG00000009413.1"/>
</dbReference>
<dbReference type="InterPro" id="IPR054596">
    <property type="entry name" value="PARP14_WWE"/>
</dbReference>
<accession>A0A3B3BT66</accession>
<feature type="domain" description="PARP catalytic" evidence="8">
    <location>
        <begin position="80"/>
        <end position="275"/>
    </location>
</feature>
<evidence type="ECO:0000256" key="2">
    <source>
        <dbReference type="ARBA" id="ARBA00022676"/>
    </source>
</evidence>
<evidence type="ECO:0000313" key="10">
    <source>
        <dbReference type="Proteomes" id="UP000261560"/>
    </source>
</evidence>
<dbReference type="SUPFAM" id="SSF56399">
    <property type="entry name" value="ADP-ribosylation"/>
    <property type="match status" value="1"/>
</dbReference>
<dbReference type="InterPro" id="IPR052056">
    <property type="entry name" value="Mono-ARTD/PARP"/>
</dbReference>
<dbReference type="InterPro" id="IPR012317">
    <property type="entry name" value="Poly(ADP-ribose)pol_cat_dom"/>
</dbReference>
<dbReference type="STRING" id="30732.ENSOMEP00000008263"/>
<dbReference type="GO" id="GO:0005737">
    <property type="term" value="C:cytoplasm"/>
    <property type="evidence" value="ECO:0007669"/>
    <property type="project" value="TreeGrafter"/>
</dbReference>
<dbReference type="GO" id="GO:0003950">
    <property type="term" value="F:NAD+ poly-ADP-ribosyltransferase activity"/>
    <property type="evidence" value="ECO:0007669"/>
    <property type="project" value="UniProtKB-UniRule"/>
</dbReference>
<keyword evidence="5" id="KW-0539">Nucleus</keyword>
<dbReference type="GeneTree" id="ENSGT00940000165390"/>
<dbReference type="SUPFAM" id="SSF117839">
    <property type="entry name" value="WWE domain"/>
    <property type="match status" value="1"/>
</dbReference>
<dbReference type="GO" id="GO:0010629">
    <property type="term" value="P:negative regulation of gene expression"/>
    <property type="evidence" value="ECO:0007669"/>
    <property type="project" value="TreeGrafter"/>
</dbReference>
<dbReference type="CDD" id="cd01439">
    <property type="entry name" value="TCCD_inducible_PARP_like"/>
    <property type="match status" value="1"/>
</dbReference>
<dbReference type="Pfam" id="PF00644">
    <property type="entry name" value="PARP"/>
    <property type="match status" value="1"/>
</dbReference>
<dbReference type="PaxDb" id="30732-ENSOMEP00000008263"/>
<keyword evidence="4 7" id="KW-0520">NAD</keyword>
<dbReference type="Gene3D" id="3.90.228.10">
    <property type="match status" value="1"/>
</dbReference>
<dbReference type="EC" id="2.4.2.-" evidence="7"/>
<keyword evidence="2 7" id="KW-0328">Glycosyltransferase</keyword>
<organism evidence="9 10">
    <name type="scientific">Oryzias melastigma</name>
    <name type="common">Marine medaka</name>
    <dbReference type="NCBI Taxonomy" id="30732"/>
    <lineage>
        <taxon>Eukaryota</taxon>
        <taxon>Metazoa</taxon>
        <taxon>Chordata</taxon>
        <taxon>Craniata</taxon>
        <taxon>Vertebrata</taxon>
        <taxon>Euteleostomi</taxon>
        <taxon>Actinopterygii</taxon>
        <taxon>Neopterygii</taxon>
        <taxon>Teleostei</taxon>
        <taxon>Neoteleostei</taxon>
        <taxon>Acanthomorphata</taxon>
        <taxon>Ovalentaria</taxon>
        <taxon>Atherinomorphae</taxon>
        <taxon>Beloniformes</taxon>
        <taxon>Adrianichthyidae</taxon>
        <taxon>Oryziinae</taxon>
        <taxon>Oryzias</taxon>
    </lineage>
</organism>
<evidence type="ECO:0000256" key="5">
    <source>
        <dbReference type="ARBA" id="ARBA00023242"/>
    </source>
</evidence>
<dbReference type="Proteomes" id="UP000261560">
    <property type="component" value="Unplaced"/>
</dbReference>
<keyword evidence="3 7" id="KW-0808">Transferase</keyword>
<dbReference type="GO" id="GO:0070212">
    <property type="term" value="P:protein poly-ADP-ribosylation"/>
    <property type="evidence" value="ECO:0007669"/>
    <property type="project" value="TreeGrafter"/>
</dbReference>
<dbReference type="PANTHER" id="PTHR14453:SF106">
    <property type="entry name" value="POLY [ADP-RIBOSE] POLYMERASE"/>
    <property type="match status" value="1"/>
</dbReference>
<dbReference type="Gene3D" id="3.30.720.50">
    <property type="match status" value="1"/>
</dbReference>
<evidence type="ECO:0000256" key="6">
    <source>
        <dbReference type="ARBA" id="ARBA00024347"/>
    </source>
</evidence>
<dbReference type="PANTHER" id="PTHR14453">
    <property type="entry name" value="PARP/ZINC FINGER CCCH TYPE DOMAIN CONTAINING PROTEIN"/>
    <property type="match status" value="1"/>
</dbReference>
<comment type="subcellular location">
    <subcellularLocation>
        <location evidence="1">Nucleus</location>
    </subcellularLocation>
</comment>
<name>A0A3B3BT66_ORYME</name>
<dbReference type="FunFam" id="3.90.228.10:FF:000008">
    <property type="entry name" value="Poly [ADP-ribose] polymerase"/>
    <property type="match status" value="1"/>
</dbReference>
<evidence type="ECO:0000256" key="7">
    <source>
        <dbReference type="RuleBase" id="RU362114"/>
    </source>
</evidence>
<reference evidence="9" key="1">
    <citation type="submission" date="2025-08" db="UniProtKB">
        <authorList>
            <consortium name="Ensembl"/>
        </authorList>
    </citation>
    <scope>IDENTIFICATION</scope>
</reference>
<evidence type="ECO:0000259" key="8">
    <source>
        <dbReference type="PROSITE" id="PS51059"/>
    </source>
</evidence>
<protein>
    <recommendedName>
        <fullName evidence="7">Poly [ADP-ribose] polymerase</fullName>
        <shortName evidence="7">PARP</shortName>
        <ecNumber evidence="7">2.4.2.-</ecNumber>
    </recommendedName>
</protein>
<comment type="similarity">
    <text evidence="6">Belongs to the ARTD/PARP family.</text>
</comment>
<dbReference type="Pfam" id="PF22005">
    <property type="entry name" value="WWE_1"/>
    <property type="match status" value="1"/>
</dbReference>
<dbReference type="AlphaFoldDB" id="A0A3B3BT66"/>
<sequence>VSGLVEWQYQNPSGSTVPFDIYMNLKLEEALEKKQQVKIQINNRDFDADPEQRKASDGRNFIELLRKDLKGDGTSVSPENPLPSHWDDMKNDIVKLVPVAAGSQEHTDVTANLTQSGLSLTIISIERVQNSCLWQSFQLLKKQMEHKNKHSNNEKVLFHGTSADSIDLINTKGFNRSYAGRNGAVYGNGSYFAVNPAYSAKSYAKPDNQGLKRMYQARVLVGDFTQGSSGLIVPPPKSGQSTDLYDSVTDNKNPPSMFVVFNDIQAYPEYLITFT</sequence>
<evidence type="ECO:0000256" key="3">
    <source>
        <dbReference type="ARBA" id="ARBA00022679"/>
    </source>
</evidence>
<dbReference type="GO" id="GO:1990404">
    <property type="term" value="F:NAD+-protein mono-ADP-ribosyltransferase activity"/>
    <property type="evidence" value="ECO:0007669"/>
    <property type="project" value="TreeGrafter"/>
</dbReference>
<evidence type="ECO:0000256" key="4">
    <source>
        <dbReference type="ARBA" id="ARBA00023027"/>
    </source>
</evidence>
<dbReference type="InterPro" id="IPR037197">
    <property type="entry name" value="WWE_dom_sf"/>
</dbReference>
<keyword evidence="10" id="KW-1185">Reference proteome</keyword>